<reference evidence="2" key="1">
    <citation type="journal article" date="2019" name="Int. J. Syst. Evol. Microbiol.">
        <title>The Global Catalogue of Microorganisms (GCM) 10K type strain sequencing project: providing services to taxonomists for standard genome sequencing and annotation.</title>
        <authorList>
            <consortium name="The Broad Institute Genomics Platform"/>
            <consortium name="The Broad Institute Genome Sequencing Center for Infectious Disease"/>
            <person name="Wu L."/>
            <person name="Ma J."/>
        </authorList>
    </citation>
    <scope>NUCLEOTIDE SEQUENCE [LARGE SCALE GENOMIC DNA]</scope>
    <source>
        <strain evidence="2">KCTC 42899</strain>
    </source>
</reference>
<gene>
    <name evidence="1" type="ORF">ACFOMH_13670</name>
</gene>
<name>A0ABV7R4C4_9RHOB</name>
<proteinExistence type="predicted"/>
<evidence type="ECO:0000313" key="1">
    <source>
        <dbReference type="EMBL" id="MFC3529224.1"/>
    </source>
</evidence>
<protein>
    <recommendedName>
        <fullName evidence="3">DUF35 domain-containing protein</fullName>
    </recommendedName>
</protein>
<accession>A0ABV7R4C4</accession>
<organism evidence="1 2">
    <name type="scientific">Paracoccus mangrovi</name>
    <dbReference type="NCBI Taxonomy" id="1715645"/>
    <lineage>
        <taxon>Bacteria</taxon>
        <taxon>Pseudomonadati</taxon>
        <taxon>Pseudomonadota</taxon>
        <taxon>Alphaproteobacteria</taxon>
        <taxon>Rhodobacterales</taxon>
        <taxon>Paracoccaceae</taxon>
        <taxon>Paracoccus</taxon>
    </lineage>
</organism>
<dbReference type="EMBL" id="JBHRXJ010000010">
    <property type="protein sequence ID" value="MFC3529224.1"/>
    <property type="molecule type" value="Genomic_DNA"/>
</dbReference>
<comment type="caution">
    <text evidence="1">The sequence shown here is derived from an EMBL/GenBank/DDBJ whole genome shotgun (WGS) entry which is preliminary data.</text>
</comment>
<sequence>MPYKLHFVEKPGDRPFYSYMVTGFAPNISVGDLVQLPVNGRPMGFRISSVLHRLPPDGDAETFYDCDPVQG</sequence>
<dbReference type="Proteomes" id="UP001595721">
    <property type="component" value="Unassembled WGS sequence"/>
</dbReference>
<evidence type="ECO:0008006" key="3">
    <source>
        <dbReference type="Google" id="ProtNLM"/>
    </source>
</evidence>
<keyword evidence="2" id="KW-1185">Reference proteome</keyword>
<dbReference type="RefSeq" id="WP_377745097.1">
    <property type="nucleotide sequence ID" value="NZ_JBHRXJ010000010.1"/>
</dbReference>
<evidence type="ECO:0000313" key="2">
    <source>
        <dbReference type="Proteomes" id="UP001595721"/>
    </source>
</evidence>